<dbReference type="Pfam" id="PF13181">
    <property type="entry name" value="TPR_8"/>
    <property type="match status" value="1"/>
</dbReference>
<dbReference type="AlphaFoldDB" id="A0A844ATR6"/>
<evidence type="ECO:0000313" key="2">
    <source>
        <dbReference type="EMBL" id="MRD45738.1"/>
    </source>
</evidence>
<organism evidence="2 3">
    <name type="scientific">Caenimonas koreensis DSM 17982</name>
    <dbReference type="NCBI Taxonomy" id="1121255"/>
    <lineage>
        <taxon>Bacteria</taxon>
        <taxon>Pseudomonadati</taxon>
        <taxon>Pseudomonadota</taxon>
        <taxon>Betaproteobacteria</taxon>
        <taxon>Burkholderiales</taxon>
        <taxon>Comamonadaceae</taxon>
        <taxon>Caenimonas</taxon>
    </lineage>
</organism>
<evidence type="ECO:0000313" key="3">
    <source>
        <dbReference type="Proteomes" id="UP000487350"/>
    </source>
</evidence>
<dbReference type="Gene3D" id="1.25.40.10">
    <property type="entry name" value="Tetratricopeptide repeat domain"/>
    <property type="match status" value="2"/>
</dbReference>
<sequence length="411" mass="45916">MGSQVGEDAAIVEREPPPTEVRMFRSMLIAAACTVILAGCASAPVEPERLPWRDAAFNYRAGLVEVSRDELFRLDPELQAHVLNPPPEQLGPSQKLKHLMAVVFGPNAKRFNYMAGHSTTASQTWRLGRGDCLSLTVLTYAVARAMGMTAQMQEVATPVLFDRRGEFDFVNQHVNVRFPRAHKVLTEDAEARDVVVDFEPDFISPRPGRPLTESGIYARYLNNIATEHLALGDTQLAYAHYKAAIEADPAYAASYGNLALLYRKSALHAEAEQLLRRAMALEAEADVPLLALQQMLNEQGRQSESRRYESVLQGRQARDPYYWINAGVQALQEGDHKKAIRALEQAREMTGNFREVHAFLALAYWRAGEARRATEELSTLALLGTSEAGISKLRKKFKGQESQLQWQPQVQ</sequence>
<dbReference type="OrthoDB" id="5801251at2"/>
<keyword evidence="1" id="KW-0802">TPR repeat</keyword>
<protein>
    <submittedName>
        <fullName evidence="2">Tetratricopeptide repeat protein</fullName>
    </submittedName>
</protein>
<dbReference type="EMBL" id="WJBU01000001">
    <property type="protein sequence ID" value="MRD45738.1"/>
    <property type="molecule type" value="Genomic_DNA"/>
</dbReference>
<dbReference type="InterPro" id="IPR019734">
    <property type="entry name" value="TPR_rpt"/>
</dbReference>
<dbReference type="SUPFAM" id="SSF48452">
    <property type="entry name" value="TPR-like"/>
    <property type="match status" value="1"/>
</dbReference>
<dbReference type="InterPro" id="IPR011990">
    <property type="entry name" value="TPR-like_helical_dom_sf"/>
</dbReference>
<accession>A0A844ATR6</accession>
<name>A0A844ATR6_9BURK</name>
<keyword evidence="3" id="KW-1185">Reference proteome</keyword>
<comment type="caution">
    <text evidence="2">The sequence shown here is derived from an EMBL/GenBank/DDBJ whole genome shotgun (WGS) entry which is preliminary data.</text>
</comment>
<gene>
    <name evidence="2" type="ORF">GHT07_00490</name>
</gene>
<reference evidence="2 3" key="1">
    <citation type="submission" date="2019-11" db="EMBL/GenBank/DDBJ databases">
        <title>Caenimonas koreensis gen. nov., sp. nov., isolated from activated sludge.</title>
        <authorList>
            <person name="Seung H.R."/>
        </authorList>
    </citation>
    <scope>NUCLEOTIDE SEQUENCE [LARGE SCALE GENOMIC DNA]</scope>
    <source>
        <strain evidence="2 3">EMB320</strain>
    </source>
</reference>
<proteinExistence type="predicted"/>
<dbReference type="SMART" id="SM00028">
    <property type="entry name" value="TPR"/>
    <property type="match status" value="3"/>
</dbReference>
<dbReference type="PROSITE" id="PS50005">
    <property type="entry name" value="TPR"/>
    <property type="match status" value="1"/>
</dbReference>
<dbReference type="Proteomes" id="UP000487350">
    <property type="component" value="Unassembled WGS sequence"/>
</dbReference>
<feature type="repeat" description="TPR" evidence="1">
    <location>
        <begin position="218"/>
        <end position="251"/>
    </location>
</feature>
<dbReference type="Pfam" id="PF14559">
    <property type="entry name" value="TPR_19"/>
    <property type="match status" value="1"/>
</dbReference>
<evidence type="ECO:0000256" key="1">
    <source>
        <dbReference type="PROSITE-ProRule" id="PRU00339"/>
    </source>
</evidence>